<accession>A0A7W9BRZ6</accession>
<evidence type="ECO:0000313" key="2">
    <source>
        <dbReference type="Proteomes" id="UP000546701"/>
    </source>
</evidence>
<dbReference type="OrthoDB" id="8909581at2"/>
<comment type="caution">
    <text evidence="1">The sequence shown here is derived from an EMBL/GenBank/DDBJ whole genome shotgun (WGS) entry which is preliminary data.</text>
</comment>
<dbReference type="PANTHER" id="PTHR40257">
    <property type="match status" value="1"/>
</dbReference>
<proteinExistence type="predicted"/>
<dbReference type="Gene3D" id="3.30.70.100">
    <property type="match status" value="1"/>
</dbReference>
<sequence length="138" mass="15625">MKTNLELDETVLDDAARAIGDGPVVMVNLLRFRAQAHYPADFVDPKPDARSGYYEGYVGGFRQACAALGITPELLYAGARSATLLGEQDDDWDEIAVVRYARFDDLRRILTSETYNRCAKPHRLAVLRDWRFIATRTR</sequence>
<reference evidence="1 2" key="1">
    <citation type="submission" date="2020-08" db="EMBL/GenBank/DDBJ databases">
        <title>Genomic Encyclopedia of Type Strains, Phase IV (KMG-IV): sequencing the most valuable type-strain genomes for metagenomic binning, comparative biology and taxonomic classification.</title>
        <authorList>
            <person name="Goeker M."/>
        </authorList>
    </citation>
    <scope>NUCLEOTIDE SEQUENCE [LARGE SCALE GENOMIC DNA]</scope>
    <source>
        <strain evidence="1 2">DSM 103336</strain>
    </source>
</reference>
<dbReference type="Proteomes" id="UP000546701">
    <property type="component" value="Unassembled WGS sequence"/>
</dbReference>
<evidence type="ECO:0008006" key="3">
    <source>
        <dbReference type="Google" id="ProtNLM"/>
    </source>
</evidence>
<protein>
    <recommendedName>
        <fullName evidence="3">DUF1330 domain-containing protein</fullName>
    </recommendedName>
</protein>
<dbReference type="EMBL" id="JACIJR010000003">
    <property type="protein sequence ID" value="MBB5729067.1"/>
    <property type="molecule type" value="Genomic_DNA"/>
</dbReference>
<name>A0A7W9BRZ6_9SPHN</name>
<dbReference type="RefSeq" id="WP_157176812.1">
    <property type="nucleotide sequence ID" value="NZ_BMJP01000002.1"/>
</dbReference>
<gene>
    <name evidence="1" type="ORF">FHS99_001545</name>
</gene>
<keyword evidence="2" id="KW-1185">Reference proteome</keyword>
<evidence type="ECO:0000313" key="1">
    <source>
        <dbReference type="EMBL" id="MBB5729067.1"/>
    </source>
</evidence>
<organism evidence="1 2">
    <name type="scientific">Sphingomonas prati</name>
    <dbReference type="NCBI Taxonomy" id="1843237"/>
    <lineage>
        <taxon>Bacteria</taxon>
        <taxon>Pseudomonadati</taxon>
        <taxon>Pseudomonadota</taxon>
        <taxon>Alphaproteobacteria</taxon>
        <taxon>Sphingomonadales</taxon>
        <taxon>Sphingomonadaceae</taxon>
        <taxon>Sphingomonas</taxon>
    </lineage>
</organism>
<dbReference type="AlphaFoldDB" id="A0A7W9BRZ6"/>
<dbReference type="PANTHER" id="PTHR40257:SF1">
    <property type="entry name" value="DUF1330 DOMAIN-CONTAINING PROTEIN"/>
    <property type="match status" value="1"/>
</dbReference>